<feature type="transmembrane region" description="Helical" evidence="1">
    <location>
        <begin position="106"/>
        <end position="128"/>
    </location>
</feature>
<reference evidence="2" key="1">
    <citation type="journal article" date="2020" name="Nature">
        <title>Giant virus diversity and host interactions through global metagenomics.</title>
        <authorList>
            <person name="Schulz F."/>
            <person name="Roux S."/>
            <person name="Paez-Espino D."/>
            <person name="Jungbluth S."/>
            <person name="Walsh D.A."/>
            <person name="Denef V.J."/>
            <person name="McMahon K.D."/>
            <person name="Konstantinidis K.T."/>
            <person name="Eloe-Fadrosh E.A."/>
            <person name="Kyrpides N.C."/>
            <person name="Woyke T."/>
        </authorList>
    </citation>
    <scope>NUCLEOTIDE SEQUENCE</scope>
    <source>
        <strain evidence="2">GVMAG-M-3300023174-102</strain>
    </source>
</reference>
<keyword evidence="1" id="KW-1133">Transmembrane helix</keyword>
<evidence type="ECO:0000256" key="1">
    <source>
        <dbReference type="SAM" id="Phobius"/>
    </source>
</evidence>
<evidence type="ECO:0000313" key="2">
    <source>
        <dbReference type="EMBL" id="QHT09502.1"/>
    </source>
</evidence>
<dbReference type="AlphaFoldDB" id="A0A6C0CZA8"/>
<feature type="transmembrane region" description="Helical" evidence="1">
    <location>
        <begin position="70"/>
        <end position="94"/>
    </location>
</feature>
<name>A0A6C0CZA8_9ZZZZ</name>
<proteinExistence type="predicted"/>
<keyword evidence="1" id="KW-0812">Transmembrane</keyword>
<keyword evidence="1" id="KW-0472">Membrane</keyword>
<protein>
    <submittedName>
        <fullName evidence="2">Uncharacterized protein</fullName>
    </submittedName>
</protein>
<organism evidence="2">
    <name type="scientific">viral metagenome</name>
    <dbReference type="NCBI Taxonomy" id="1070528"/>
    <lineage>
        <taxon>unclassified sequences</taxon>
        <taxon>metagenomes</taxon>
        <taxon>organismal metagenomes</taxon>
    </lineage>
</organism>
<dbReference type="EMBL" id="MN739512">
    <property type="protein sequence ID" value="QHT09502.1"/>
    <property type="molecule type" value="Genomic_DNA"/>
</dbReference>
<sequence length="148" mass="16634">METRVITEEINNNISSYFDNAVANMTPEQRLEAKQFAINADKPLEILSNIYSDPDKLTVNSNAWLKITNILYGLIIFAVIATLLLTILYVCKIHDFPFSEILKENIVLFTAVGIIEVVFFLKIGLHYIPTMPSAIISDTLSDLRAKLG</sequence>
<accession>A0A6C0CZA8</accession>